<evidence type="ECO:0000313" key="1">
    <source>
        <dbReference type="EMBL" id="PON99124.1"/>
    </source>
</evidence>
<dbReference type="InParanoid" id="A0A2P5FMX0"/>
<dbReference type="Proteomes" id="UP000237000">
    <property type="component" value="Unassembled WGS sequence"/>
</dbReference>
<keyword evidence="2" id="KW-1185">Reference proteome</keyword>
<reference evidence="2" key="1">
    <citation type="submission" date="2016-06" db="EMBL/GenBank/DDBJ databases">
        <title>Parallel loss of symbiosis genes in relatives of nitrogen-fixing non-legume Parasponia.</title>
        <authorList>
            <person name="Van Velzen R."/>
            <person name="Holmer R."/>
            <person name="Bu F."/>
            <person name="Rutten L."/>
            <person name="Van Zeijl A."/>
            <person name="Liu W."/>
            <person name="Santuari L."/>
            <person name="Cao Q."/>
            <person name="Sharma T."/>
            <person name="Shen D."/>
            <person name="Roswanjaya Y."/>
            <person name="Wardhani T."/>
            <person name="Kalhor M.S."/>
            <person name="Jansen J."/>
            <person name="Van den Hoogen J."/>
            <person name="Gungor B."/>
            <person name="Hartog M."/>
            <person name="Hontelez J."/>
            <person name="Verver J."/>
            <person name="Yang W.-C."/>
            <person name="Schijlen E."/>
            <person name="Repin R."/>
            <person name="Schilthuizen M."/>
            <person name="Schranz E."/>
            <person name="Heidstra R."/>
            <person name="Miyata K."/>
            <person name="Fedorova E."/>
            <person name="Kohlen W."/>
            <person name="Bisseling T."/>
            <person name="Smit S."/>
            <person name="Geurts R."/>
        </authorList>
    </citation>
    <scope>NUCLEOTIDE SEQUENCE [LARGE SCALE GENOMIC DNA]</scope>
    <source>
        <strain evidence="2">cv. RG33-2</strain>
    </source>
</reference>
<comment type="caution">
    <text evidence="1">The sequence shown here is derived from an EMBL/GenBank/DDBJ whole genome shotgun (WGS) entry which is preliminary data.</text>
</comment>
<evidence type="ECO:0000313" key="2">
    <source>
        <dbReference type="Proteomes" id="UP000237000"/>
    </source>
</evidence>
<dbReference type="AlphaFoldDB" id="A0A2P5FMX0"/>
<protein>
    <submittedName>
        <fullName evidence="1">Uncharacterized protein</fullName>
    </submittedName>
</protein>
<name>A0A2P5FMX0_TREOI</name>
<proteinExistence type="predicted"/>
<organism evidence="1 2">
    <name type="scientific">Trema orientale</name>
    <name type="common">Charcoal tree</name>
    <name type="synonym">Celtis orientalis</name>
    <dbReference type="NCBI Taxonomy" id="63057"/>
    <lineage>
        <taxon>Eukaryota</taxon>
        <taxon>Viridiplantae</taxon>
        <taxon>Streptophyta</taxon>
        <taxon>Embryophyta</taxon>
        <taxon>Tracheophyta</taxon>
        <taxon>Spermatophyta</taxon>
        <taxon>Magnoliopsida</taxon>
        <taxon>eudicotyledons</taxon>
        <taxon>Gunneridae</taxon>
        <taxon>Pentapetalae</taxon>
        <taxon>rosids</taxon>
        <taxon>fabids</taxon>
        <taxon>Rosales</taxon>
        <taxon>Cannabaceae</taxon>
        <taxon>Trema</taxon>
    </lineage>
</organism>
<gene>
    <name evidence="1" type="ORF">TorRG33x02_049840</name>
</gene>
<sequence>MATSENGQILANQRRKRGFGRLYSRAVSRVCSASETMPLLSYGRRKMVVTRLGRKAIEGGLRLVFVNGRI</sequence>
<accession>A0A2P5FMX0</accession>
<dbReference type="EMBL" id="JXTC01000020">
    <property type="protein sequence ID" value="PON99124.1"/>
    <property type="molecule type" value="Genomic_DNA"/>
</dbReference>